<dbReference type="GO" id="GO:0005737">
    <property type="term" value="C:cytoplasm"/>
    <property type="evidence" value="ECO:0007669"/>
    <property type="project" value="TreeGrafter"/>
</dbReference>
<evidence type="ECO:0000259" key="1">
    <source>
        <dbReference type="PROSITE" id="PS50404"/>
    </source>
</evidence>
<dbReference type="RefSeq" id="WP_097108250.1">
    <property type="nucleotide sequence ID" value="NZ_OCPC01000003.1"/>
</dbReference>
<accession>A0A286IBC2</accession>
<dbReference type="InterPro" id="IPR054416">
    <property type="entry name" value="GST_UstS-like_C"/>
</dbReference>
<dbReference type="GO" id="GO:0016740">
    <property type="term" value="F:transferase activity"/>
    <property type="evidence" value="ECO:0007669"/>
    <property type="project" value="UniProtKB-KW"/>
</dbReference>
<keyword evidence="2" id="KW-0808">Transferase</keyword>
<dbReference type="InterPro" id="IPR004045">
    <property type="entry name" value="Glutathione_S-Trfase_N"/>
</dbReference>
<sequence>MTIIFHELVGADSSRPFSPHCWKTAMSLAHKGLPFERRQVCFTKVPEVEGGVSRTVPVIRDGSQVIADSFMIAAYLEETHPDKPSLFGGEGGQAMARFIESWTNTVLHGAMRDIALMDIHNALAPADQAYFRTSREARMGMTLEQVAEGRAKALEALPATLLPLRTTLKRQPWIGGSSPLFADYIVFGALQWVRLTAGISLVETADPVGDWFERCLDLHDGLGRSAPAAV</sequence>
<keyword evidence="3" id="KW-1185">Reference proteome</keyword>
<dbReference type="SUPFAM" id="SSF52833">
    <property type="entry name" value="Thioredoxin-like"/>
    <property type="match status" value="1"/>
</dbReference>
<dbReference type="Proteomes" id="UP000219465">
    <property type="component" value="Unassembled WGS sequence"/>
</dbReference>
<dbReference type="SUPFAM" id="SSF47616">
    <property type="entry name" value="GST C-terminal domain-like"/>
    <property type="match status" value="1"/>
</dbReference>
<protein>
    <submittedName>
        <fullName evidence="2">Glutathione S-transferase</fullName>
    </submittedName>
</protein>
<dbReference type="PANTHER" id="PTHR43968:SF6">
    <property type="entry name" value="GLUTATHIONE S-TRANSFERASE OMEGA"/>
    <property type="match status" value="1"/>
</dbReference>
<feature type="domain" description="GST N-terminal" evidence="1">
    <location>
        <begin position="8"/>
        <end position="84"/>
    </location>
</feature>
<dbReference type="PANTHER" id="PTHR43968">
    <property type="match status" value="1"/>
</dbReference>
<evidence type="ECO:0000313" key="2">
    <source>
        <dbReference type="EMBL" id="SOE17410.1"/>
    </source>
</evidence>
<dbReference type="InterPro" id="IPR036249">
    <property type="entry name" value="Thioredoxin-like_sf"/>
</dbReference>
<dbReference type="InterPro" id="IPR050983">
    <property type="entry name" value="GST_Omega/HSP26"/>
</dbReference>
<gene>
    <name evidence="2" type="ORF">SAMN05877838_2309</name>
</gene>
<proteinExistence type="predicted"/>
<dbReference type="OrthoDB" id="508035at2"/>
<dbReference type="InterPro" id="IPR036282">
    <property type="entry name" value="Glutathione-S-Trfase_C_sf"/>
</dbReference>
<dbReference type="Pfam" id="PF13409">
    <property type="entry name" value="GST_N_2"/>
    <property type="match status" value="1"/>
</dbReference>
<reference evidence="3" key="1">
    <citation type="submission" date="2017-08" db="EMBL/GenBank/DDBJ databases">
        <authorList>
            <person name="Varghese N."/>
            <person name="Submissions S."/>
        </authorList>
    </citation>
    <scope>NUCLEOTIDE SEQUENCE [LARGE SCALE GENOMIC DNA]</scope>
    <source>
        <strain evidence="3">KCTC 23107</strain>
    </source>
</reference>
<organism evidence="2 3">
    <name type="scientific">Hoeflea halophila</name>
    <dbReference type="NCBI Taxonomy" id="714899"/>
    <lineage>
        <taxon>Bacteria</taxon>
        <taxon>Pseudomonadati</taxon>
        <taxon>Pseudomonadota</taxon>
        <taxon>Alphaproteobacteria</taxon>
        <taxon>Hyphomicrobiales</taxon>
        <taxon>Rhizobiaceae</taxon>
        <taxon>Hoeflea</taxon>
    </lineage>
</organism>
<dbReference type="Gene3D" id="3.40.30.10">
    <property type="entry name" value="Glutaredoxin"/>
    <property type="match status" value="1"/>
</dbReference>
<name>A0A286IBC2_9HYPH</name>
<dbReference type="Pfam" id="PF22041">
    <property type="entry name" value="GST_C_7"/>
    <property type="match status" value="1"/>
</dbReference>
<dbReference type="EMBL" id="OCPC01000003">
    <property type="protein sequence ID" value="SOE17410.1"/>
    <property type="molecule type" value="Genomic_DNA"/>
</dbReference>
<dbReference type="Gene3D" id="1.20.1050.10">
    <property type="match status" value="1"/>
</dbReference>
<dbReference type="CDD" id="cd03038">
    <property type="entry name" value="GST_N_etherase_LigE"/>
    <property type="match status" value="1"/>
</dbReference>
<dbReference type="AlphaFoldDB" id="A0A286IBC2"/>
<dbReference type="CDD" id="cd03202">
    <property type="entry name" value="GST_C_etherase_LigE"/>
    <property type="match status" value="1"/>
</dbReference>
<evidence type="ECO:0000313" key="3">
    <source>
        <dbReference type="Proteomes" id="UP000219465"/>
    </source>
</evidence>
<dbReference type="PROSITE" id="PS50404">
    <property type="entry name" value="GST_NTER"/>
    <property type="match status" value="1"/>
</dbReference>